<dbReference type="PROSITE" id="PS50263">
    <property type="entry name" value="CN_HYDROLASE"/>
    <property type="match status" value="1"/>
</dbReference>
<dbReference type="GO" id="GO:0050126">
    <property type="term" value="F:N-carbamoylputrescine amidase activity"/>
    <property type="evidence" value="ECO:0007669"/>
    <property type="project" value="TreeGrafter"/>
</dbReference>
<evidence type="ECO:0000313" key="4">
    <source>
        <dbReference type="Proteomes" id="UP000324974"/>
    </source>
</evidence>
<dbReference type="GO" id="GO:0033388">
    <property type="term" value="P:putrescine biosynthetic process from arginine"/>
    <property type="evidence" value="ECO:0007669"/>
    <property type="project" value="TreeGrafter"/>
</dbReference>
<keyword evidence="1" id="KW-0378">Hydrolase</keyword>
<protein>
    <recommendedName>
        <fullName evidence="2">CN hydrolase domain-containing protein</fullName>
    </recommendedName>
</protein>
<dbReference type="RefSeq" id="WP_149110684.1">
    <property type="nucleotide sequence ID" value="NZ_CP042425.1"/>
</dbReference>
<dbReference type="SUPFAM" id="SSF56317">
    <property type="entry name" value="Carbon-nitrogen hydrolase"/>
    <property type="match status" value="1"/>
</dbReference>
<dbReference type="AlphaFoldDB" id="A0A5C1AG06"/>
<dbReference type="EMBL" id="CP042425">
    <property type="protein sequence ID" value="QEL15918.1"/>
    <property type="molecule type" value="Genomic_DNA"/>
</dbReference>
<dbReference type="CDD" id="cd07197">
    <property type="entry name" value="nitrilase"/>
    <property type="match status" value="1"/>
</dbReference>
<gene>
    <name evidence="3" type="ORF">PX52LOC_02854</name>
</gene>
<dbReference type="Proteomes" id="UP000324974">
    <property type="component" value="Chromosome"/>
</dbReference>
<dbReference type="KEGG" id="lrs:PX52LOC_02854"/>
<dbReference type="PANTHER" id="PTHR43674:SF2">
    <property type="entry name" value="BETA-UREIDOPROPIONASE"/>
    <property type="match status" value="1"/>
</dbReference>
<evidence type="ECO:0000259" key="2">
    <source>
        <dbReference type="PROSITE" id="PS50263"/>
    </source>
</evidence>
<evidence type="ECO:0000313" key="3">
    <source>
        <dbReference type="EMBL" id="QEL15918.1"/>
    </source>
</evidence>
<organism evidence="3 4">
    <name type="scientific">Limnoglobus roseus</name>
    <dbReference type="NCBI Taxonomy" id="2598579"/>
    <lineage>
        <taxon>Bacteria</taxon>
        <taxon>Pseudomonadati</taxon>
        <taxon>Planctomycetota</taxon>
        <taxon>Planctomycetia</taxon>
        <taxon>Gemmatales</taxon>
        <taxon>Gemmataceae</taxon>
        <taxon>Limnoglobus</taxon>
    </lineage>
</organism>
<feature type="domain" description="CN hydrolase" evidence="2">
    <location>
        <begin position="1"/>
        <end position="234"/>
    </location>
</feature>
<sequence length="254" mass="27036">MKVCAAQLRPISGDIAGNVEKHLELVALAADAGAKLVFFPELSLTGYEPRAAAELAIGPDDHRLDVFQAVSDARGVIIGVGLPWRIPTGVRIGMAFFQPARPRLMYAKQLLHSDELPFFVCGDRQVVLEAGGLTFAPAICYESLQPDHAVRAASAGANVYLASVAKSAAGVTKGYSHYPVVAARHAMTVLMANCLGPCDDFVAAGRSAVWNSRGDRFAELDDRTEGIVTFDTDTQEAHAVPLSLDRTPVSPPIP</sequence>
<name>A0A5C1AG06_9BACT</name>
<dbReference type="InterPro" id="IPR050345">
    <property type="entry name" value="Aliph_Amidase/BUP"/>
</dbReference>
<evidence type="ECO:0000256" key="1">
    <source>
        <dbReference type="ARBA" id="ARBA00022801"/>
    </source>
</evidence>
<keyword evidence="4" id="KW-1185">Reference proteome</keyword>
<dbReference type="Gene3D" id="3.60.110.10">
    <property type="entry name" value="Carbon-nitrogen hydrolase"/>
    <property type="match status" value="1"/>
</dbReference>
<dbReference type="Pfam" id="PF00795">
    <property type="entry name" value="CN_hydrolase"/>
    <property type="match status" value="1"/>
</dbReference>
<proteinExistence type="predicted"/>
<dbReference type="InterPro" id="IPR036526">
    <property type="entry name" value="C-N_Hydrolase_sf"/>
</dbReference>
<accession>A0A5C1AG06</accession>
<dbReference type="InterPro" id="IPR003010">
    <property type="entry name" value="C-N_Hydrolase"/>
</dbReference>
<dbReference type="PANTHER" id="PTHR43674">
    <property type="entry name" value="NITRILASE C965.09-RELATED"/>
    <property type="match status" value="1"/>
</dbReference>
<reference evidence="4" key="1">
    <citation type="submission" date="2019-08" db="EMBL/GenBank/DDBJ databases">
        <title>Limnoglobus roseus gen. nov., sp. nov., a novel freshwater planctomycete with a giant genome from the family Gemmataceae.</title>
        <authorList>
            <person name="Kulichevskaya I.S."/>
            <person name="Naumoff D.G."/>
            <person name="Miroshnikov K."/>
            <person name="Ivanova A."/>
            <person name="Philippov D.A."/>
            <person name="Hakobyan A."/>
            <person name="Rijpstra I.C."/>
            <person name="Sinninghe Damste J.S."/>
            <person name="Liesack W."/>
            <person name="Dedysh S.N."/>
        </authorList>
    </citation>
    <scope>NUCLEOTIDE SEQUENCE [LARGE SCALE GENOMIC DNA]</scope>
    <source>
        <strain evidence="4">PX52</strain>
    </source>
</reference>
<dbReference type="OrthoDB" id="2826359at2"/>